<name>A0A4C1YLC8_EUMVA</name>
<evidence type="ECO:0000313" key="1">
    <source>
        <dbReference type="EMBL" id="GBP75794.1"/>
    </source>
</evidence>
<evidence type="ECO:0000313" key="2">
    <source>
        <dbReference type="Proteomes" id="UP000299102"/>
    </source>
</evidence>
<dbReference type="EMBL" id="BGZK01001262">
    <property type="protein sequence ID" value="GBP75794.1"/>
    <property type="molecule type" value="Genomic_DNA"/>
</dbReference>
<protein>
    <submittedName>
        <fullName evidence="1">Uncharacterized protein</fullName>
    </submittedName>
</protein>
<dbReference type="Proteomes" id="UP000299102">
    <property type="component" value="Unassembled WGS sequence"/>
</dbReference>
<accession>A0A4C1YLC8</accession>
<dbReference type="OrthoDB" id="2019384at2759"/>
<keyword evidence="2" id="KW-1185">Reference proteome</keyword>
<reference evidence="1 2" key="1">
    <citation type="journal article" date="2019" name="Commun. Biol.">
        <title>The bagworm genome reveals a unique fibroin gene that provides high tensile strength.</title>
        <authorList>
            <person name="Kono N."/>
            <person name="Nakamura H."/>
            <person name="Ohtoshi R."/>
            <person name="Tomita M."/>
            <person name="Numata K."/>
            <person name="Arakawa K."/>
        </authorList>
    </citation>
    <scope>NUCLEOTIDE SEQUENCE [LARGE SCALE GENOMIC DNA]</scope>
</reference>
<sequence>MDYHVVLYLHVCPAPLKSTNLFMHHVSFRFAPVTQKKCILPQYPENGSYIVINDTKAGPGDAFDDISLILYNSDEYFELEVVFLACARGAWSREILKRVPRRASFAFSKCRFSDPPRSTFEE</sequence>
<gene>
    <name evidence="1" type="ORF">EVAR_65426_1</name>
</gene>
<comment type="caution">
    <text evidence="1">The sequence shown here is derived from an EMBL/GenBank/DDBJ whole genome shotgun (WGS) entry which is preliminary data.</text>
</comment>
<organism evidence="1 2">
    <name type="scientific">Eumeta variegata</name>
    <name type="common">Bagworm moth</name>
    <name type="synonym">Eumeta japonica</name>
    <dbReference type="NCBI Taxonomy" id="151549"/>
    <lineage>
        <taxon>Eukaryota</taxon>
        <taxon>Metazoa</taxon>
        <taxon>Ecdysozoa</taxon>
        <taxon>Arthropoda</taxon>
        <taxon>Hexapoda</taxon>
        <taxon>Insecta</taxon>
        <taxon>Pterygota</taxon>
        <taxon>Neoptera</taxon>
        <taxon>Endopterygota</taxon>
        <taxon>Lepidoptera</taxon>
        <taxon>Glossata</taxon>
        <taxon>Ditrysia</taxon>
        <taxon>Tineoidea</taxon>
        <taxon>Psychidae</taxon>
        <taxon>Oiketicinae</taxon>
        <taxon>Eumeta</taxon>
    </lineage>
</organism>
<proteinExistence type="predicted"/>
<dbReference type="AlphaFoldDB" id="A0A4C1YLC8"/>